<dbReference type="AlphaFoldDB" id="W9Z107"/>
<sequence>MKRPHCCKIMKKDLSQKGQRTTGGLSYRSLHAIQSLW</sequence>
<proteinExistence type="predicted"/>
<protein>
    <submittedName>
        <fullName evidence="1">Uncharacterized protein</fullName>
    </submittedName>
</protein>
<dbReference type="HOGENOM" id="CLU_3351171_0_0_1"/>
<evidence type="ECO:0000313" key="1">
    <source>
        <dbReference type="EMBL" id="EXK25474.1"/>
    </source>
</evidence>
<name>W9Z107_FUSOX</name>
<gene>
    <name evidence="1" type="ORF">FOMG_17848</name>
</gene>
<reference evidence="1" key="1">
    <citation type="submission" date="2012-04" db="EMBL/GenBank/DDBJ databases">
        <title>The Genome Sequence of Fusarium oxysporum melonis.</title>
        <authorList>
            <consortium name="The Broad Institute Genome Sequencing Platform"/>
            <person name="Ma L.-J."/>
            <person name="Gale L.R."/>
            <person name="Schwartz D.C."/>
            <person name="Zhou S."/>
            <person name="Corby-Kistler H."/>
            <person name="Young S.K."/>
            <person name="Zeng Q."/>
            <person name="Gargeya S."/>
            <person name="Fitzgerald M."/>
            <person name="Haas B."/>
            <person name="Abouelleil A."/>
            <person name="Alvarado L."/>
            <person name="Arachchi H.M."/>
            <person name="Berlin A."/>
            <person name="Brown A."/>
            <person name="Chapman S.B."/>
            <person name="Chen Z."/>
            <person name="Dunbar C."/>
            <person name="Freedman E."/>
            <person name="Gearin G."/>
            <person name="Goldberg J."/>
            <person name="Griggs A."/>
            <person name="Gujja S."/>
            <person name="Heiman D."/>
            <person name="Howarth C."/>
            <person name="Larson L."/>
            <person name="Lui A."/>
            <person name="MacDonald P.J.P."/>
            <person name="Montmayeur A."/>
            <person name="Murphy C."/>
            <person name="Neiman D."/>
            <person name="Pearson M."/>
            <person name="Priest M."/>
            <person name="Roberts A."/>
            <person name="Saif S."/>
            <person name="Shea T."/>
            <person name="Shenoy N."/>
            <person name="Sisk P."/>
            <person name="Stolte C."/>
            <person name="Sykes S."/>
            <person name="Wortman J."/>
            <person name="Nusbaum C."/>
            <person name="Birren B."/>
        </authorList>
    </citation>
    <scope>NUCLEOTIDE SEQUENCE</scope>
    <source>
        <strain evidence="1">26406</strain>
    </source>
</reference>
<accession>W9Z107</accession>
<dbReference type="Proteomes" id="UP000030703">
    <property type="component" value="Unassembled WGS sequence"/>
</dbReference>
<reference evidence="1" key="2">
    <citation type="submission" date="2012-05" db="EMBL/GenBank/DDBJ databases">
        <title>Annotation of the Genome Sequence of Fusarium oxysporum f. sp. melonis 26406.</title>
        <authorList>
            <consortium name="The Broad Institute Genomics Platform"/>
            <person name="Ma L.-J."/>
            <person name="Corby-Kistler H."/>
            <person name="Broz K."/>
            <person name="Gale L.R."/>
            <person name="Jonkers W."/>
            <person name="O'Donnell K."/>
            <person name="Ploetz R."/>
            <person name="Steinberg C."/>
            <person name="Schwartz D.C."/>
            <person name="VanEtten H."/>
            <person name="Zhou S."/>
            <person name="Young S.K."/>
            <person name="Zeng Q."/>
            <person name="Gargeya S."/>
            <person name="Fitzgerald M."/>
            <person name="Abouelleil A."/>
            <person name="Alvarado L."/>
            <person name="Chapman S.B."/>
            <person name="Gainer-Dewar J."/>
            <person name="Goldberg J."/>
            <person name="Griggs A."/>
            <person name="Gujja S."/>
            <person name="Hansen M."/>
            <person name="Howarth C."/>
            <person name="Imamovic A."/>
            <person name="Ireland A."/>
            <person name="Larimer J."/>
            <person name="McCowan C."/>
            <person name="Murphy C."/>
            <person name="Pearson M."/>
            <person name="Poon T.W."/>
            <person name="Priest M."/>
            <person name="Roberts A."/>
            <person name="Saif S."/>
            <person name="Shea T."/>
            <person name="Sykes S."/>
            <person name="Wortman J."/>
            <person name="Nusbaum C."/>
            <person name="Birren B."/>
        </authorList>
    </citation>
    <scope>NUCLEOTIDE SEQUENCE</scope>
    <source>
        <strain evidence="1">26406</strain>
    </source>
</reference>
<dbReference type="VEuPathDB" id="FungiDB:FOMG_17848"/>
<dbReference type="EMBL" id="JH659399">
    <property type="protein sequence ID" value="EXK25474.1"/>
    <property type="molecule type" value="Genomic_DNA"/>
</dbReference>
<organism evidence="1">
    <name type="scientific">Fusarium oxysporum f. sp. melonis 26406</name>
    <dbReference type="NCBI Taxonomy" id="1089452"/>
    <lineage>
        <taxon>Eukaryota</taxon>
        <taxon>Fungi</taxon>
        <taxon>Dikarya</taxon>
        <taxon>Ascomycota</taxon>
        <taxon>Pezizomycotina</taxon>
        <taxon>Sordariomycetes</taxon>
        <taxon>Hypocreomycetidae</taxon>
        <taxon>Hypocreales</taxon>
        <taxon>Nectriaceae</taxon>
        <taxon>Fusarium</taxon>
        <taxon>Fusarium oxysporum species complex</taxon>
    </lineage>
</organism>